<dbReference type="Proteomes" id="UP000054538">
    <property type="component" value="Unassembled WGS sequence"/>
</dbReference>
<gene>
    <name evidence="1" type="ORF">PAXRUDRAFT_27946</name>
</gene>
<keyword evidence="2" id="KW-1185">Reference proteome</keyword>
<evidence type="ECO:0000313" key="2">
    <source>
        <dbReference type="Proteomes" id="UP000054538"/>
    </source>
</evidence>
<sequence length="133" mass="14926">MTSEVQLSVVWPCIHPGGDNFDGDDQAEDLEPILELEDLNGEARNEVPLSVVLQHLVIDWTQAPDGYAVDANGCLVVNTAADQYTEVVTMNEEGGDQGKGKWRWVANRQFCEYEAHWIVAYHLPTITWLLLTK</sequence>
<dbReference type="HOGENOM" id="CLU_2073931_0_0_1"/>
<reference evidence="1 2" key="1">
    <citation type="submission" date="2014-04" db="EMBL/GenBank/DDBJ databases">
        <authorList>
            <consortium name="DOE Joint Genome Institute"/>
            <person name="Kuo A."/>
            <person name="Kohler A."/>
            <person name="Jargeat P."/>
            <person name="Nagy L.G."/>
            <person name="Floudas D."/>
            <person name="Copeland A."/>
            <person name="Barry K.W."/>
            <person name="Cichocki N."/>
            <person name="Veneault-Fourrey C."/>
            <person name="LaButti K."/>
            <person name="Lindquist E.A."/>
            <person name="Lipzen A."/>
            <person name="Lundell T."/>
            <person name="Morin E."/>
            <person name="Murat C."/>
            <person name="Sun H."/>
            <person name="Tunlid A."/>
            <person name="Henrissat B."/>
            <person name="Grigoriev I.V."/>
            <person name="Hibbett D.S."/>
            <person name="Martin F."/>
            <person name="Nordberg H.P."/>
            <person name="Cantor M.N."/>
            <person name="Hua S.X."/>
        </authorList>
    </citation>
    <scope>NUCLEOTIDE SEQUENCE [LARGE SCALE GENOMIC DNA]</scope>
    <source>
        <strain evidence="1 2">Ve08.2h10</strain>
    </source>
</reference>
<proteinExistence type="predicted"/>
<accession>A0A0D0DAY8</accession>
<dbReference type="EMBL" id="KN825851">
    <property type="protein sequence ID" value="KIK81176.1"/>
    <property type="molecule type" value="Genomic_DNA"/>
</dbReference>
<dbReference type="AlphaFoldDB" id="A0A0D0DAY8"/>
<protein>
    <submittedName>
        <fullName evidence="1">Uncharacterized protein</fullName>
    </submittedName>
</protein>
<evidence type="ECO:0000313" key="1">
    <source>
        <dbReference type="EMBL" id="KIK81176.1"/>
    </source>
</evidence>
<reference evidence="2" key="2">
    <citation type="submission" date="2015-01" db="EMBL/GenBank/DDBJ databases">
        <title>Evolutionary Origins and Diversification of the Mycorrhizal Mutualists.</title>
        <authorList>
            <consortium name="DOE Joint Genome Institute"/>
            <consortium name="Mycorrhizal Genomics Consortium"/>
            <person name="Kohler A."/>
            <person name="Kuo A."/>
            <person name="Nagy L.G."/>
            <person name="Floudas D."/>
            <person name="Copeland A."/>
            <person name="Barry K.W."/>
            <person name="Cichocki N."/>
            <person name="Veneault-Fourrey C."/>
            <person name="LaButti K."/>
            <person name="Lindquist E.A."/>
            <person name="Lipzen A."/>
            <person name="Lundell T."/>
            <person name="Morin E."/>
            <person name="Murat C."/>
            <person name="Riley R."/>
            <person name="Ohm R."/>
            <person name="Sun H."/>
            <person name="Tunlid A."/>
            <person name="Henrissat B."/>
            <person name="Grigoriev I.V."/>
            <person name="Hibbett D.S."/>
            <person name="Martin F."/>
        </authorList>
    </citation>
    <scope>NUCLEOTIDE SEQUENCE [LARGE SCALE GENOMIC DNA]</scope>
    <source>
        <strain evidence="2">Ve08.2h10</strain>
    </source>
</reference>
<name>A0A0D0DAY8_9AGAM</name>
<dbReference type="InParanoid" id="A0A0D0DAY8"/>
<organism evidence="1 2">
    <name type="scientific">Paxillus rubicundulus Ve08.2h10</name>
    <dbReference type="NCBI Taxonomy" id="930991"/>
    <lineage>
        <taxon>Eukaryota</taxon>
        <taxon>Fungi</taxon>
        <taxon>Dikarya</taxon>
        <taxon>Basidiomycota</taxon>
        <taxon>Agaricomycotina</taxon>
        <taxon>Agaricomycetes</taxon>
        <taxon>Agaricomycetidae</taxon>
        <taxon>Boletales</taxon>
        <taxon>Paxilineae</taxon>
        <taxon>Paxillaceae</taxon>
        <taxon>Paxillus</taxon>
    </lineage>
</organism>